<dbReference type="AlphaFoldDB" id="A0A2I1RIB9"/>
<evidence type="ECO:0000313" key="3">
    <source>
        <dbReference type="EMBL" id="PKZ68862.1"/>
    </source>
</evidence>
<evidence type="ECO:0000256" key="2">
    <source>
        <dbReference type="ARBA" id="ARBA00023134"/>
    </source>
</evidence>
<evidence type="ECO:0000256" key="1">
    <source>
        <dbReference type="ARBA" id="ARBA00022741"/>
    </source>
</evidence>
<sequence length="265" mass="30650">MLEYLDFASFTERDNGKKWEHKLYEPNKLADSFNLITYFIANDDVDAGQVQQYREATETDLLIALNTTDKHYNCLAIADNIVYYGSDEIELAIYGLSFMKVYGNFIGIDWYDVKTALSYGKSIKFLHSSATGEDYIAVACEQLIKKIKAHTSNYTLKAVLVNTFTDIGFNFDQQEFINNQVQENIDVDEVDIFYQVNFFEEFDAWKEGEQGCCICMFLVYSDEENDIAPVIIEHDIPKQPAKPSQKEDNAIQAYLRRQWQRNKNG</sequence>
<evidence type="ECO:0000313" key="4">
    <source>
        <dbReference type="Proteomes" id="UP000234914"/>
    </source>
</evidence>
<dbReference type="InterPro" id="IPR008280">
    <property type="entry name" value="Tub_FtsZ_C"/>
</dbReference>
<accession>A0A2I1RIB9</accession>
<gene>
    <name evidence="3" type="ORF">CYJ96_06825</name>
</gene>
<dbReference type="SUPFAM" id="SSF55307">
    <property type="entry name" value="Tubulin C-terminal domain-like"/>
    <property type="match status" value="1"/>
</dbReference>
<dbReference type="RefSeq" id="WP_101964421.1">
    <property type="nucleotide sequence ID" value="NZ_JAHXPO010000012.1"/>
</dbReference>
<dbReference type="InterPro" id="IPR037103">
    <property type="entry name" value="Tubulin/FtsZ-like_C"/>
</dbReference>
<dbReference type="Proteomes" id="UP000234914">
    <property type="component" value="Unassembled WGS sequence"/>
</dbReference>
<comment type="caution">
    <text evidence="3">The sequence shown here is derived from an EMBL/GenBank/DDBJ whole genome shotgun (WGS) entry which is preliminary data.</text>
</comment>
<dbReference type="EMBL" id="PKJS01000007">
    <property type="protein sequence ID" value="PKZ68862.1"/>
    <property type="molecule type" value="Genomic_DNA"/>
</dbReference>
<name>A0A2I1RIB9_FAUOS</name>
<keyword evidence="2" id="KW-0342">GTP-binding</keyword>
<organism evidence="3 4">
    <name type="scientific">Faucicola osloensis</name>
    <name type="common">Moraxella osloensis</name>
    <dbReference type="NCBI Taxonomy" id="34062"/>
    <lineage>
        <taxon>Bacteria</taxon>
        <taxon>Pseudomonadati</taxon>
        <taxon>Pseudomonadota</taxon>
        <taxon>Gammaproteobacteria</taxon>
        <taxon>Moraxellales</taxon>
        <taxon>Moraxellaceae</taxon>
        <taxon>Faucicola</taxon>
    </lineage>
</organism>
<keyword evidence="1" id="KW-0547">Nucleotide-binding</keyword>
<dbReference type="GO" id="GO:0005525">
    <property type="term" value="F:GTP binding"/>
    <property type="evidence" value="ECO:0007669"/>
    <property type="project" value="UniProtKB-KW"/>
</dbReference>
<proteinExistence type="predicted"/>
<reference evidence="3 4" key="1">
    <citation type="submission" date="2017-12" db="EMBL/GenBank/DDBJ databases">
        <title>Phylogenetic diversity of female urinary microbiome.</title>
        <authorList>
            <person name="Thomas-White K."/>
            <person name="Wolfe A.J."/>
        </authorList>
    </citation>
    <scope>NUCLEOTIDE SEQUENCE [LARGE SCALE GENOMIC DNA]</scope>
    <source>
        <strain evidence="3 4">UMB0416</strain>
    </source>
</reference>
<dbReference type="Gene3D" id="3.30.1330.20">
    <property type="entry name" value="Tubulin/FtsZ, C-terminal domain"/>
    <property type="match status" value="1"/>
</dbReference>
<protein>
    <submittedName>
        <fullName evidence="3">Uncharacterized protein</fullName>
    </submittedName>
</protein>